<protein>
    <submittedName>
        <fullName evidence="1">Uncharacterized protein</fullName>
    </submittedName>
</protein>
<dbReference type="STRING" id="63057.A0A2P5F664"/>
<accession>A0A2P5F664</accession>
<dbReference type="AlphaFoldDB" id="A0A2P5F664"/>
<dbReference type="OrthoDB" id="9973021at2759"/>
<sequence>MNSLKIEVLEVQGCSSIRVRETKRLRSLSIANNAGRPVVLGCNMLQWASEVKHLYMKVEFTVDFEALQPFPEIDFVDFFNNHPKLQKFDVHGAMFAALCQKNSLKSIDRGFFNPLFGGGGHHSQITIEC</sequence>
<gene>
    <name evidence="1" type="ORF">TorRG33x02_108300</name>
</gene>
<dbReference type="InParanoid" id="A0A2P5F664"/>
<dbReference type="Proteomes" id="UP000237000">
    <property type="component" value="Unassembled WGS sequence"/>
</dbReference>
<keyword evidence="2" id="KW-1185">Reference proteome</keyword>
<comment type="caution">
    <text evidence="1">The sequence shown here is derived from an EMBL/GenBank/DDBJ whole genome shotgun (WGS) entry which is preliminary data.</text>
</comment>
<name>A0A2P5F664_TREOI</name>
<organism evidence="1 2">
    <name type="scientific">Trema orientale</name>
    <name type="common">Charcoal tree</name>
    <name type="synonym">Celtis orientalis</name>
    <dbReference type="NCBI Taxonomy" id="63057"/>
    <lineage>
        <taxon>Eukaryota</taxon>
        <taxon>Viridiplantae</taxon>
        <taxon>Streptophyta</taxon>
        <taxon>Embryophyta</taxon>
        <taxon>Tracheophyta</taxon>
        <taxon>Spermatophyta</taxon>
        <taxon>Magnoliopsida</taxon>
        <taxon>eudicotyledons</taxon>
        <taxon>Gunneridae</taxon>
        <taxon>Pentapetalae</taxon>
        <taxon>rosids</taxon>
        <taxon>fabids</taxon>
        <taxon>Rosales</taxon>
        <taxon>Cannabaceae</taxon>
        <taxon>Trema</taxon>
    </lineage>
</organism>
<proteinExistence type="predicted"/>
<dbReference type="EMBL" id="JXTC01000059">
    <property type="protein sequence ID" value="PON93259.1"/>
    <property type="molecule type" value="Genomic_DNA"/>
</dbReference>
<reference evidence="2" key="1">
    <citation type="submission" date="2016-06" db="EMBL/GenBank/DDBJ databases">
        <title>Parallel loss of symbiosis genes in relatives of nitrogen-fixing non-legume Parasponia.</title>
        <authorList>
            <person name="Van Velzen R."/>
            <person name="Holmer R."/>
            <person name="Bu F."/>
            <person name="Rutten L."/>
            <person name="Van Zeijl A."/>
            <person name="Liu W."/>
            <person name="Santuari L."/>
            <person name="Cao Q."/>
            <person name="Sharma T."/>
            <person name="Shen D."/>
            <person name="Roswanjaya Y."/>
            <person name="Wardhani T."/>
            <person name="Kalhor M.S."/>
            <person name="Jansen J."/>
            <person name="Van den Hoogen J."/>
            <person name="Gungor B."/>
            <person name="Hartog M."/>
            <person name="Hontelez J."/>
            <person name="Verver J."/>
            <person name="Yang W.-C."/>
            <person name="Schijlen E."/>
            <person name="Repin R."/>
            <person name="Schilthuizen M."/>
            <person name="Schranz E."/>
            <person name="Heidstra R."/>
            <person name="Miyata K."/>
            <person name="Fedorova E."/>
            <person name="Kohlen W."/>
            <person name="Bisseling T."/>
            <person name="Smit S."/>
            <person name="Geurts R."/>
        </authorList>
    </citation>
    <scope>NUCLEOTIDE SEQUENCE [LARGE SCALE GENOMIC DNA]</scope>
    <source>
        <strain evidence="2">cv. RG33-2</strain>
    </source>
</reference>
<evidence type="ECO:0000313" key="2">
    <source>
        <dbReference type="Proteomes" id="UP000237000"/>
    </source>
</evidence>
<evidence type="ECO:0000313" key="1">
    <source>
        <dbReference type="EMBL" id="PON93259.1"/>
    </source>
</evidence>